<feature type="region of interest" description="Disordered" evidence="2">
    <location>
        <begin position="321"/>
        <end position="354"/>
    </location>
</feature>
<comment type="caution">
    <text evidence="3">The sequence shown here is derived from an EMBL/GenBank/DDBJ whole genome shotgun (WGS) entry which is preliminary data.</text>
</comment>
<accession>A0AAN9SUN2</accession>
<feature type="region of interest" description="Disordered" evidence="2">
    <location>
        <begin position="194"/>
        <end position="224"/>
    </location>
</feature>
<feature type="compositionally biased region" description="Polar residues" evidence="2">
    <location>
        <begin position="465"/>
        <end position="477"/>
    </location>
</feature>
<gene>
    <name evidence="3" type="ORF">VNO78_11893</name>
</gene>
<feature type="region of interest" description="Disordered" evidence="2">
    <location>
        <begin position="401"/>
        <end position="439"/>
    </location>
</feature>
<dbReference type="PANTHER" id="PTHR36380:SF1">
    <property type="entry name" value="OS01G0755100 PROTEIN"/>
    <property type="match status" value="1"/>
</dbReference>
<dbReference type="AlphaFoldDB" id="A0AAN9SUN2"/>
<feature type="compositionally biased region" description="Polar residues" evidence="2">
    <location>
        <begin position="321"/>
        <end position="346"/>
    </location>
</feature>
<dbReference type="EMBL" id="JAYMYS010000003">
    <property type="protein sequence ID" value="KAK7400654.1"/>
    <property type="molecule type" value="Genomic_DNA"/>
</dbReference>
<keyword evidence="1" id="KW-0175">Coiled coil</keyword>
<proteinExistence type="predicted"/>
<feature type="coiled-coil region" evidence="1">
    <location>
        <begin position="828"/>
        <end position="862"/>
    </location>
</feature>
<evidence type="ECO:0000256" key="1">
    <source>
        <dbReference type="SAM" id="Coils"/>
    </source>
</evidence>
<name>A0AAN9SUN2_PSOTE</name>
<feature type="compositionally biased region" description="Polar residues" evidence="2">
    <location>
        <begin position="404"/>
        <end position="413"/>
    </location>
</feature>
<feature type="region of interest" description="Disordered" evidence="2">
    <location>
        <begin position="564"/>
        <end position="602"/>
    </location>
</feature>
<dbReference type="InterPro" id="IPR038777">
    <property type="entry name" value="At4g18490-like"/>
</dbReference>
<dbReference type="PANTHER" id="PTHR36380">
    <property type="entry name" value="BNAA03G58330D PROTEIN"/>
    <property type="match status" value="1"/>
</dbReference>
<evidence type="ECO:0000313" key="4">
    <source>
        <dbReference type="Proteomes" id="UP001386955"/>
    </source>
</evidence>
<feature type="compositionally biased region" description="Basic and acidic residues" evidence="2">
    <location>
        <begin position="208"/>
        <end position="218"/>
    </location>
</feature>
<reference evidence="3 4" key="1">
    <citation type="submission" date="2024-01" db="EMBL/GenBank/DDBJ databases">
        <title>The genomes of 5 underutilized Papilionoideae crops provide insights into root nodulation and disease resistanc.</title>
        <authorList>
            <person name="Jiang F."/>
        </authorList>
    </citation>
    <scope>NUCLEOTIDE SEQUENCE [LARGE SCALE GENOMIC DNA]</scope>
    <source>
        <strain evidence="3">DUOXIRENSHENG_FW03</strain>
        <tissue evidence="3">Leaves</tissue>
    </source>
</reference>
<feature type="region of interest" description="Disordered" evidence="2">
    <location>
        <begin position="500"/>
        <end position="546"/>
    </location>
</feature>
<feature type="region of interest" description="Disordered" evidence="2">
    <location>
        <begin position="458"/>
        <end position="484"/>
    </location>
</feature>
<organism evidence="3 4">
    <name type="scientific">Psophocarpus tetragonolobus</name>
    <name type="common">Winged bean</name>
    <name type="synonym">Dolichos tetragonolobus</name>
    <dbReference type="NCBI Taxonomy" id="3891"/>
    <lineage>
        <taxon>Eukaryota</taxon>
        <taxon>Viridiplantae</taxon>
        <taxon>Streptophyta</taxon>
        <taxon>Embryophyta</taxon>
        <taxon>Tracheophyta</taxon>
        <taxon>Spermatophyta</taxon>
        <taxon>Magnoliopsida</taxon>
        <taxon>eudicotyledons</taxon>
        <taxon>Gunneridae</taxon>
        <taxon>Pentapetalae</taxon>
        <taxon>rosids</taxon>
        <taxon>fabids</taxon>
        <taxon>Fabales</taxon>
        <taxon>Fabaceae</taxon>
        <taxon>Papilionoideae</taxon>
        <taxon>50 kb inversion clade</taxon>
        <taxon>NPAAA clade</taxon>
        <taxon>indigoferoid/millettioid clade</taxon>
        <taxon>Phaseoleae</taxon>
        <taxon>Psophocarpus</taxon>
    </lineage>
</organism>
<dbReference type="Proteomes" id="UP001386955">
    <property type="component" value="Unassembled WGS sequence"/>
</dbReference>
<keyword evidence="4" id="KW-1185">Reference proteome</keyword>
<feature type="region of interest" description="Disordered" evidence="2">
    <location>
        <begin position="644"/>
        <end position="666"/>
    </location>
</feature>
<protein>
    <submittedName>
        <fullName evidence="3">Uncharacterized protein</fullName>
    </submittedName>
</protein>
<sequence length="927" mass="101792">MLSKLPCSFSSEPIGEFSLVSFLIVKTLSQSIIILIHSIAEIANPFHLTTFSSSCGFRFRFCRVHRVSRIYNEIGKEFLSSWKSMSMADDDAMDFSFDTVSKGKKKTFDFDKLDVDFNLDGEFDKISSSFKLDMSDLDFACPPKKNFQSKDKKGEVSGAKSGKQDGFNFNFDFNDLDSFNLDSSFMKIDTTSSSNSRRKVVSTEESDKEGTKVPKTNDDEGALASKDSTAVISHASERLETLNVVETMVGSPGNLVSKQDSSISKISSSGNLEMPMKNQTLDIIKSKSTEEIDQEKDLPEKAKLTESKSEQVINMACSQSLAQSDSQQHTVSDQHTEVLSSGTRVSKASGDKQEVNDTKTYQCTKMFSSGTRELSVSVDIQEVNNKASNVKSDSVDLQLDHSSPRQITQSDSSVGEAITLDSGTQEGVTNDPPPEKRYTSCENINEFDVLKKISCDNDNSENKKTTSVCHLAPSSSKPVVEKMTPTKDKLQDMQSNMLSMPEDKRSLRQPSSTVGTKGISLGNKKNADTHLGSITQARSNNTRLGSKLVRESLTDSSKLIRDAASLLGSKEDPKSSGNTREGIVSEVTPCSGKLAGNKQSFSEEMNKSKTTFLESGMSPNDVCLLSFQVNPSCLTEKTDKITPHLSVNSQPEASGKESSQKSRITSIEGNKLSSYKNCKTTPALSSLKTSRNFGANRVPTTFLQQKETNSLVSSGQTMEILGITASKSDHLIDSGDNQTPLAPFSKRKTIEPYPQIPSILSSDSVVSYIGTSGQVTTILNCRNSKESSEVVREVESMPNNLRYNHSTSGLISPPGIKVTEVEIADSVLMEDNSNVEKAEAYMKELEDICNMLKKKHEEAKELLIRAIVNDNYLLMLNHPIYEEEISFHSSFVHFSLPSHLIVDINAGYFLDVCELSEGSEICLPVDV</sequence>
<evidence type="ECO:0000313" key="3">
    <source>
        <dbReference type="EMBL" id="KAK7400654.1"/>
    </source>
</evidence>
<evidence type="ECO:0000256" key="2">
    <source>
        <dbReference type="SAM" id="MobiDB-lite"/>
    </source>
</evidence>
<feature type="compositionally biased region" description="Polar residues" evidence="2">
    <location>
        <begin position="532"/>
        <end position="544"/>
    </location>
</feature>